<organism evidence="1 2">
    <name type="scientific">Abeliophyllum distichum</name>
    <dbReference type="NCBI Taxonomy" id="126358"/>
    <lineage>
        <taxon>Eukaryota</taxon>
        <taxon>Viridiplantae</taxon>
        <taxon>Streptophyta</taxon>
        <taxon>Embryophyta</taxon>
        <taxon>Tracheophyta</taxon>
        <taxon>Spermatophyta</taxon>
        <taxon>Magnoliopsida</taxon>
        <taxon>eudicotyledons</taxon>
        <taxon>Gunneridae</taxon>
        <taxon>Pentapetalae</taxon>
        <taxon>asterids</taxon>
        <taxon>lamiids</taxon>
        <taxon>Lamiales</taxon>
        <taxon>Oleaceae</taxon>
        <taxon>Forsythieae</taxon>
        <taxon>Abeliophyllum</taxon>
    </lineage>
</organism>
<name>A0ABD1PEQ8_9LAMI</name>
<proteinExistence type="predicted"/>
<dbReference type="InterPro" id="IPR036812">
    <property type="entry name" value="NAD(P)_OxRdtase_dom_sf"/>
</dbReference>
<evidence type="ECO:0000313" key="1">
    <source>
        <dbReference type="EMBL" id="KAL2461888.1"/>
    </source>
</evidence>
<sequence length="108" mass="12427">MRERAIVKERWWTTTARRSRVEVEVEVEVVVVVAGIRRTGLLLENATIPPVVNQVEKKCFSFVKRNIHICAWCPLGANGAVWGSHRVMQSPILKEIAQAKTRVEHRWL</sequence>
<dbReference type="Gene3D" id="3.20.20.100">
    <property type="entry name" value="NADP-dependent oxidoreductase domain"/>
    <property type="match status" value="1"/>
</dbReference>
<dbReference type="Proteomes" id="UP001604336">
    <property type="component" value="Unassembled WGS sequence"/>
</dbReference>
<accession>A0ABD1PEQ8</accession>
<dbReference type="AlphaFoldDB" id="A0ABD1PEQ8"/>
<keyword evidence="2" id="KW-1185">Reference proteome</keyword>
<dbReference type="EMBL" id="JBFOLK010000014">
    <property type="protein sequence ID" value="KAL2461888.1"/>
    <property type="molecule type" value="Genomic_DNA"/>
</dbReference>
<evidence type="ECO:0000313" key="2">
    <source>
        <dbReference type="Proteomes" id="UP001604336"/>
    </source>
</evidence>
<dbReference type="SUPFAM" id="SSF51430">
    <property type="entry name" value="NAD(P)-linked oxidoreductase"/>
    <property type="match status" value="1"/>
</dbReference>
<protein>
    <submittedName>
        <fullName evidence="1">Aldo-keto reductase</fullName>
    </submittedName>
</protein>
<comment type="caution">
    <text evidence="1">The sequence shown here is derived from an EMBL/GenBank/DDBJ whole genome shotgun (WGS) entry which is preliminary data.</text>
</comment>
<reference evidence="2" key="1">
    <citation type="submission" date="2024-07" db="EMBL/GenBank/DDBJ databases">
        <title>Two chromosome-level genome assemblies of Korean endemic species Abeliophyllum distichum and Forsythia ovata (Oleaceae).</title>
        <authorList>
            <person name="Jang H."/>
        </authorList>
    </citation>
    <scope>NUCLEOTIDE SEQUENCE [LARGE SCALE GENOMIC DNA]</scope>
</reference>
<gene>
    <name evidence="1" type="ORF">Adt_45308</name>
</gene>